<sequence length="153" mass="17147">MEVSSRLALNHLVPNSRCPLHLRRRRLRLHLNADVVGLYKIFKNVTEPESARYDFKTVPVQLFKTSPKEIQPLVGKKVIITTEKHAIACGLSGIKFGQTQLLTGYYNSNKHVIVVSICNQVSVLNWDKVPVDVKDPSSMEATILGLLPTSSRN</sequence>
<reference evidence="1 2" key="1">
    <citation type="journal article" date="2015" name="Genome Biol.">
        <title>Comparative genomics of Steinernema reveals deeply conserved gene regulatory networks.</title>
        <authorList>
            <person name="Dillman A.R."/>
            <person name="Macchietto M."/>
            <person name="Porter C.F."/>
            <person name="Rogers A."/>
            <person name="Williams B."/>
            <person name="Antoshechkin I."/>
            <person name="Lee M.M."/>
            <person name="Goodwin Z."/>
            <person name="Lu X."/>
            <person name="Lewis E.E."/>
            <person name="Goodrich-Blair H."/>
            <person name="Stock S.P."/>
            <person name="Adams B.J."/>
            <person name="Sternberg P.W."/>
            <person name="Mortazavi A."/>
        </authorList>
    </citation>
    <scope>NUCLEOTIDE SEQUENCE [LARGE SCALE GENOMIC DNA]</scope>
    <source>
        <strain evidence="1 2">ALL</strain>
    </source>
</reference>
<evidence type="ECO:0000313" key="1">
    <source>
        <dbReference type="EMBL" id="TKR61440.1"/>
    </source>
</evidence>
<accession>A0A4U5LYS8</accession>
<dbReference type="InterPro" id="IPR008993">
    <property type="entry name" value="TIMP-like_OB-fold"/>
</dbReference>
<dbReference type="Proteomes" id="UP000298663">
    <property type="component" value="Unassembled WGS sequence"/>
</dbReference>
<protein>
    <submittedName>
        <fullName evidence="1">Uncharacterized protein</fullName>
    </submittedName>
</protein>
<organism evidence="1 2">
    <name type="scientific">Steinernema carpocapsae</name>
    <name type="common">Entomopathogenic nematode</name>
    <dbReference type="NCBI Taxonomy" id="34508"/>
    <lineage>
        <taxon>Eukaryota</taxon>
        <taxon>Metazoa</taxon>
        <taxon>Ecdysozoa</taxon>
        <taxon>Nematoda</taxon>
        <taxon>Chromadorea</taxon>
        <taxon>Rhabditida</taxon>
        <taxon>Tylenchina</taxon>
        <taxon>Panagrolaimomorpha</taxon>
        <taxon>Strongyloidoidea</taxon>
        <taxon>Steinernematidae</taxon>
        <taxon>Steinernema</taxon>
    </lineage>
</organism>
<keyword evidence="2" id="KW-1185">Reference proteome</keyword>
<name>A0A4U5LYS8_STECR</name>
<dbReference type="Gene3D" id="2.40.50.120">
    <property type="match status" value="1"/>
</dbReference>
<reference evidence="1 2" key="2">
    <citation type="journal article" date="2019" name="G3 (Bethesda)">
        <title>Hybrid Assembly of the Genome of the Entomopathogenic Nematode Steinernema carpocapsae Identifies the X-Chromosome.</title>
        <authorList>
            <person name="Serra L."/>
            <person name="Macchietto M."/>
            <person name="Macias-Munoz A."/>
            <person name="McGill C.J."/>
            <person name="Rodriguez I.M."/>
            <person name="Rodriguez B."/>
            <person name="Murad R."/>
            <person name="Mortazavi A."/>
        </authorList>
    </citation>
    <scope>NUCLEOTIDE SEQUENCE [LARGE SCALE GENOMIC DNA]</scope>
    <source>
        <strain evidence="1 2">ALL</strain>
    </source>
</reference>
<comment type="caution">
    <text evidence="1">The sequence shown here is derived from an EMBL/GenBank/DDBJ whole genome shotgun (WGS) entry which is preliminary data.</text>
</comment>
<evidence type="ECO:0000313" key="2">
    <source>
        <dbReference type="Proteomes" id="UP000298663"/>
    </source>
</evidence>
<dbReference type="EMBL" id="AZBU02000011">
    <property type="protein sequence ID" value="TKR61440.1"/>
    <property type="molecule type" value="Genomic_DNA"/>
</dbReference>
<proteinExistence type="predicted"/>
<gene>
    <name evidence="1" type="ORF">L596_028546</name>
</gene>
<dbReference type="AlphaFoldDB" id="A0A4U5LYS8"/>